<feature type="domain" description="Glycosyl transferase family 25" evidence="1">
    <location>
        <begin position="61"/>
        <end position="252"/>
    </location>
</feature>
<name>A0A7S2RZP7_9STRA</name>
<accession>A0A7S2RZP7</accession>
<gene>
    <name evidence="2" type="ORF">RMAR1173_LOCUS9587</name>
</gene>
<proteinExistence type="predicted"/>
<evidence type="ECO:0000259" key="1">
    <source>
        <dbReference type="Pfam" id="PF01755"/>
    </source>
</evidence>
<reference evidence="2" key="1">
    <citation type="submission" date="2021-01" db="EMBL/GenBank/DDBJ databases">
        <authorList>
            <person name="Corre E."/>
            <person name="Pelletier E."/>
            <person name="Niang G."/>
            <person name="Scheremetjew M."/>
            <person name="Finn R."/>
            <person name="Kale V."/>
            <person name="Holt S."/>
            <person name="Cochrane G."/>
            <person name="Meng A."/>
            <person name="Brown T."/>
            <person name="Cohen L."/>
        </authorList>
    </citation>
    <scope>NUCLEOTIDE SEQUENCE</scope>
    <source>
        <strain evidence="2">CCMP1243</strain>
    </source>
</reference>
<dbReference type="EMBL" id="HBHJ01014596">
    <property type="protein sequence ID" value="CAD9685157.1"/>
    <property type="molecule type" value="Transcribed_RNA"/>
</dbReference>
<sequence>MVPSPGARWRRGVRTGVLPALVALLASNVVSSSPLLGETLRLRAGSTALRDGPKSSRTQSMPRVLVINLDKDAARWATTSRELVAQRVPRVERVSGVYGKALTPAELRQNVTALGRIFATPGMIGCFLSHRRCWQRTMELPNGGSALVLEDDVQLASDFVPRLREALGELEAATGGDWDVLLVGALGCVHPAGHYGLNRINAFFAGGGRRPKWVSPHVAVPRRPFGTHAYVVSRRGAEKLHAKLTKASYHIDGVAWGIQDLDLYIVHPMLAHQAFTAPSTIGGVVQGIETRIPRVVVDEYTGVTLNWAFNEPVIRVWRWTWTIGRCLGAIVVGFLASAVTKNRVLLATHSSLTFSAFVLMRVMNRGRT</sequence>
<dbReference type="Pfam" id="PF01755">
    <property type="entry name" value="Glyco_transf_25"/>
    <property type="match status" value="1"/>
</dbReference>
<dbReference type="AlphaFoldDB" id="A0A7S2RZP7"/>
<protein>
    <recommendedName>
        <fullName evidence="1">Glycosyl transferase family 25 domain-containing protein</fullName>
    </recommendedName>
</protein>
<dbReference type="CDD" id="cd06532">
    <property type="entry name" value="Glyco_transf_25"/>
    <property type="match status" value="1"/>
</dbReference>
<dbReference type="InterPro" id="IPR002654">
    <property type="entry name" value="Glyco_trans_25"/>
</dbReference>
<organism evidence="2">
    <name type="scientific">Rhizochromulina marina</name>
    <dbReference type="NCBI Taxonomy" id="1034831"/>
    <lineage>
        <taxon>Eukaryota</taxon>
        <taxon>Sar</taxon>
        <taxon>Stramenopiles</taxon>
        <taxon>Ochrophyta</taxon>
        <taxon>Dictyochophyceae</taxon>
        <taxon>Rhizochromulinales</taxon>
        <taxon>Rhizochromulina</taxon>
    </lineage>
</organism>
<evidence type="ECO:0000313" key="2">
    <source>
        <dbReference type="EMBL" id="CAD9685157.1"/>
    </source>
</evidence>